<feature type="compositionally biased region" description="Low complexity" evidence="11">
    <location>
        <begin position="72"/>
        <end position="81"/>
    </location>
</feature>
<feature type="binding site" evidence="10">
    <location>
        <position position="476"/>
    </location>
    <ligand>
        <name>S-adenosyl-L-methionine</name>
        <dbReference type="ChEBI" id="CHEBI:59789"/>
    </ligand>
</feature>
<keyword evidence="5 10" id="KW-0808">Transferase</keyword>
<dbReference type="Gene3D" id="3.30.70.1170">
    <property type="entry name" value="Sun protein, domain 3"/>
    <property type="match status" value="1"/>
</dbReference>
<dbReference type="FunFam" id="3.30.70.1170:FF:000001">
    <property type="entry name" value="Ribosomal RNA methyltransferase Nop2"/>
    <property type="match status" value="1"/>
</dbReference>
<gene>
    <name evidence="13" type="primary">NOP2</name>
    <name evidence="13" type="ORF">H4R34_002359</name>
</gene>
<evidence type="ECO:0000256" key="10">
    <source>
        <dbReference type="PROSITE-ProRule" id="PRU01023"/>
    </source>
</evidence>
<feature type="compositionally biased region" description="Acidic residues" evidence="11">
    <location>
        <begin position="115"/>
        <end position="147"/>
    </location>
</feature>
<feature type="binding site" evidence="10">
    <location>
        <position position="449"/>
    </location>
    <ligand>
        <name>S-adenosyl-L-methionine</name>
        <dbReference type="ChEBI" id="CHEBI:59789"/>
    </ligand>
</feature>
<name>A0A9W8EDM6_9FUNG</name>
<keyword evidence="6 10" id="KW-0949">S-adenosyl-L-methionine</keyword>
<dbReference type="NCBIfam" id="TIGR00446">
    <property type="entry name" value="nop2p"/>
    <property type="match status" value="1"/>
</dbReference>
<feature type="binding site" evidence="10">
    <location>
        <position position="493"/>
    </location>
    <ligand>
        <name>S-adenosyl-L-methionine</name>
        <dbReference type="ChEBI" id="CHEBI:59789"/>
    </ligand>
</feature>
<keyword evidence="14" id="KW-1185">Reference proteome</keyword>
<dbReference type="GO" id="GO:0009383">
    <property type="term" value="F:rRNA (cytosine-C5-)-methyltransferase activity"/>
    <property type="evidence" value="ECO:0007669"/>
    <property type="project" value="TreeGrafter"/>
</dbReference>
<evidence type="ECO:0000256" key="8">
    <source>
        <dbReference type="ARBA" id="ARBA00023242"/>
    </source>
</evidence>
<dbReference type="InterPro" id="IPR011023">
    <property type="entry name" value="Nop2p"/>
</dbReference>
<organism evidence="13 14">
    <name type="scientific">Dimargaris verticillata</name>
    <dbReference type="NCBI Taxonomy" id="2761393"/>
    <lineage>
        <taxon>Eukaryota</taxon>
        <taxon>Fungi</taxon>
        <taxon>Fungi incertae sedis</taxon>
        <taxon>Zoopagomycota</taxon>
        <taxon>Kickxellomycotina</taxon>
        <taxon>Dimargaritomycetes</taxon>
        <taxon>Dimargaritales</taxon>
        <taxon>Dimargaritaceae</taxon>
        <taxon>Dimargaris</taxon>
    </lineage>
</organism>
<sequence>MGRRQNNKQGVPQDVDVEKRTGKTVTKRTKFGGNRTNRRRLQEESKNEIPTTRALSNIELTRKRQANDPLRANGAKANGNAKKVKVGSSATTNGRTAPKKDAKGPLPKRGRNADIDEEGEEELDSEAEISMAEDEQDSDADSGEEADAALLASDASDMVSDTEDIPQPAEKRMLWDDEGSDASASDDHDDALLDDEFDEALDSDLGSDDFDSGSDFEAKSRRTVLRQQRDEAMAQAELEDAQLQTNIAGDTLDILPDDDADEEDQPTDLAMVQMRIQEITRVLSNFKEMRDPSRSRADYVTRLQKDLALYYDYSEFMMQKLYDLFTVAEALEFFEANEVPRPVIIRTNTLKSRRRDLAQALINRGVNLDPVGKWSKVGLQVFESPVPIGATPEYLAGQYMIQAASSFLPVMSLAPKENERILDMCAAPGGKTTYIAALMKNTGLLVANDANRDREKALVANLHRMGVKNTIVCNHDGRAFPKVMGGFDRILLDAPCSGTGVISKDPSVKMSKTSEDFRVLTHLQKELILAGIDSIDANSKTGGYFVYSTCSITVDENEDVVNYALQKRPNVKLIDTGISFGREGFTSYQGKHFHPSLKSTRRFYPHTHNMDGFYVAKFKKFSNTVTSDSKGPAKSQIKSKPKPKAVKATAAASTD</sequence>
<dbReference type="InterPro" id="IPR023267">
    <property type="entry name" value="RCMT"/>
</dbReference>
<evidence type="ECO:0000256" key="7">
    <source>
        <dbReference type="ARBA" id="ARBA00022884"/>
    </source>
</evidence>
<dbReference type="GO" id="GO:0003723">
    <property type="term" value="F:RNA binding"/>
    <property type="evidence" value="ECO:0007669"/>
    <property type="project" value="UniProtKB-UniRule"/>
</dbReference>
<protein>
    <recommendedName>
        <fullName evidence="9">Nucleolar protein 2</fullName>
    </recommendedName>
</protein>
<keyword evidence="8" id="KW-0539">Nucleus</keyword>
<feature type="compositionally biased region" description="Low complexity" evidence="11">
    <location>
        <begin position="646"/>
        <end position="655"/>
    </location>
</feature>
<evidence type="ECO:0000256" key="9">
    <source>
        <dbReference type="ARBA" id="ARBA00082314"/>
    </source>
</evidence>
<dbReference type="InterPro" id="IPR029063">
    <property type="entry name" value="SAM-dependent_MTases_sf"/>
</dbReference>
<dbReference type="GO" id="GO:0000470">
    <property type="term" value="P:maturation of LSU-rRNA"/>
    <property type="evidence" value="ECO:0007669"/>
    <property type="project" value="TreeGrafter"/>
</dbReference>
<evidence type="ECO:0000256" key="1">
    <source>
        <dbReference type="ARBA" id="ARBA00004604"/>
    </source>
</evidence>
<dbReference type="GO" id="GO:0070475">
    <property type="term" value="P:rRNA base methylation"/>
    <property type="evidence" value="ECO:0007669"/>
    <property type="project" value="TreeGrafter"/>
</dbReference>
<dbReference type="InterPro" id="IPR049560">
    <property type="entry name" value="MeTrfase_RsmB-F_NOP2_cat"/>
</dbReference>
<dbReference type="InterPro" id="IPR023273">
    <property type="entry name" value="RCMT_NOP2"/>
</dbReference>
<dbReference type="GO" id="GO:0005730">
    <property type="term" value="C:nucleolus"/>
    <property type="evidence" value="ECO:0007669"/>
    <property type="project" value="UniProtKB-SubCell"/>
</dbReference>
<proteinExistence type="inferred from homology"/>
<feature type="compositionally biased region" description="Polar residues" evidence="11">
    <location>
        <begin position="48"/>
        <end position="59"/>
    </location>
</feature>
<keyword evidence="4 10" id="KW-0489">Methyltransferase</keyword>
<dbReference type="PROSITE" id="PS01153">
    <property type="entry name" value="NOL1_NOP2_SUN"/>
    <property type="match status" value="1"/>
</dbReference>
<dbReference type="AlphaFoldDB" id="A0A9W8EDM6"/>
<feature type="domain" description="SAM-dependent MTase RsmB/NOP-type" evidence="12">
    <location>
        <begin position="333"/>
        <end position="621"/>
    </location>
</feature>
<dbReference type="InterPro" id="IPR018314">
    <property type="entry name" value="RsmB/NOL1/NOP2-like_CS"/>
</dbReference>
<evidence type="ECO:0000313" key="13">
    <source>
        <dbReference type="EMBL" id="KAJ1980719.1"/>
    </source>
</evidence>
<evidence type="ECO:0000259" key="12">
    <source>
        <dbReference type="PROSITE" id="PS51686"/>
    </source>
</evidence>
<feature type="active site" description="Nucleophile" evidence="10">
    <location>
        <position position="550"/>
    </location>
</feature>
<feature type="binding site" evidence="10">
    <location>
        <begin position="425"/>
        <end position="431"/>
    </location>
    <ligand>
        <name>S-adenosyl-L-methionine</name>
        <dbReference type="ChEBI" id="CHEBI:59789"/>
    </ligand>
</feature>
<dbReference type="OrthoDB" id="427002at2759"/>
<comment type="subcellular location">
    <subcellularLocation>
        <location evidence="1">Nucleus</location>
        <location evidence="1">Nucleolus</location>
    </subcellularLocation>
</comment>
<dbReference type="PANTHER" id="PTHR22807">
    <property type="entry name" value="NOP2 YEAST -RELATED NOL1/NOP2/FMU SUN DOMAIN-CONTAINING"/>
    <property type="match status" value="1"/>
</dbReference>
<keyword evidence="3" id="KW-0690">Ribosome biogenesis</keyword>
<keyword evidence="7 10" id="KW-0694">RNA-binding</keyword>
<dbReference type="InterPro" id="IPR001678">
    <property type="entry name" value="MeTrfase_RsmB-F_NOP2_dom"/>
</dbReference>
<evidence type="ECO:0000256" key="6">
    <source>
        <dbReference type="ARBA" id="ARBA00022691"/>
    </source>
</evidence>
<dbReference type="Pfam" id="PF01189">
    <property type="entry name" value="Methyltr_RsmB-F"/>
    <property type="match status" value="1"/>
</dbReference>
<feature type="compositionally biased region" description="Low complexity" evidence="11">
    <location>
        <begin position="148"/>
        <end position="157"/>
    </location>
</feature>
<dbReference type="PRINTS" id="PR02008">
    <property type="entry name" value="RCMTFAMILY"/>
</dbReference>
<dbReference type="Gene3D" id="3.40.50.150">
    <property type="entry name" value="Vaccinia Virus protein VP39"/>
    <property type="match status" value="1"/>
</dbReference>
<evidence type="ECO:0000256" key="11">
    <source>
        <dbReference type="SAM" id="MobiDB-lite"/>
    </source>
</evidence>
<accession>A0A9W8EDM6</accession>
<dbReference type="PANTHER" id="PTHR22807:SF30">
    <property type="entry name" value="28S RRNA (CYTOSINE(4447)-C(5))-METHYLTRANSFERASE-RELATED"/>
    <property type="match status" value="1"/>
</dbReference>
<dbReference type="EMBL" id="JANBQB010000156">
    <property type="protein sequence ID" value="KAJ1980719.1"/>
    <property type="molecule type" value="Genomic_DNA"/>
</dbReference>
<evidence type="ECO:0000313" key="14">
    <source>
        <dbReference type="Proteomes" id="UP001151582"/>
    </source>
</evidence>
<evidence type="ECO:0000256" key="3">
    <source>
        <dbReference type="ARBA" id="ARBA00022517"/>
    </source>
</evidence>
<dbReference type="Proteomes" id="UP001151582">
    <property type="component" value="Unassembled WGS sequence"/>
</dbReference>
<comment type="caution">
    <text evidence="13">The sequence shown here is derived from an EMBL/GenBank/DDBJ whole genome shotgun (WGS) entry which is preliminary data.</text>
</comment>
<evidence type="ECO:0000256" key="2">
    <source>
        <dbReference type="ARBA" id="ARBA00007494"/>
    </source>
</evidence>
<dbReference type="PROSITE" id="PS51686">
    <property type="entry name" value="SAM_MT_RSMB_NOP"/>
    <property type="match status" value="1"/>
</dbReference>
<comment type="similarity">
    <text evidence="2 10">Belongs to the class I-like SAM-binding methyltransferase superfamily. RsmB/NOP family.</text>
</comment>
<dbReference type="PRINTS" id="PR02012">
    <property type="entry name" value="RCMTNOP2"/>
</dbReference>
<evidence type="ECO:0000256" key="5">
    <source>
        <dbReference type="ARBA" id="ARBA00022679"/>
    </source>
</evidence>
<feature type="region of interest" description="Disordered" evidence="11">
    <location>
        <begin position="625"/>
        <end position="655"/>
    </location>
</feature>
<reference evidence="13" key="1">
    <citation type="submission" date="2022-07" db="EMBL/GenBank/DDBJ databases">
        <title>Phylogenomic reconstructions and comparative analyses of Kickxellomycotina fungi.</title>
        <authorList>
            <person name="Reynolds N.K."/>
            <person name="Stajich J.E."/>
            <person name="Barry K."/>
            <person name="Grigoriev I.V."/>
            <person name="Crous P."/>
            <person name="Smith M.E."/>
        </authorList>
    </citation>
    <scope>NUCLEOTIDE SEQUENCE</scope>
    <source>
        <strain evidence="13">RSA 567</strain>
    </source>
</reference>
<feature type="region of interest" description="Disordered" evidence="11">
    <location>
        <begin position="1"/>
        <end position="189"/>
    </location>
</feature>
<evidence type="ECO:0000256" key="4">
    <source>
        <dbReference type="ARBA" id="ARBA00022603"/>
    </source>
</evidence>
<dbReference type="SUPFAM" id="SSF53335">
    <property type="entry name" value="S-adenosyl-L-methionine-dependent methyltransferases"/>
    <property type="match status" value="1"/>
</dbReference>